<dbReference type="PANTHER" id="PTHR13710">
    <property type="entry name" value="DNA HELICASE RECQ FAMILY MEMBER"/>
    <property type="match status" value="1"/>
</dbReference>
<evidence type="ECO:0000256" key="12">
    <source>
        <dbReference type="ARBA" id="ARBA00034808"/>
    </source>
</evidence>
<dbReference type="EC" id="5.6.2.4" evidence="12"/>
<dbReference type="InterPro" id="IPR018982">
    <property type="entry name" value="RQC_domain"/>
</dbReference>
<evidence type="ECO:0000259" key="18">
    <source>
        <dbReference type="PROSITE" id="PS51194"/>
    </source>
</evidence>
<evidence type="ECO:0000256" key="15">
    <source>
        <dbReference type="SAM" id="Coils"/>
    </source>
</evidence>
<evidence type="ECO:0000256" key="8">
    <source>
        <dbReference type="ARBA" id="ARBA00022840"/>
    </source>
</evidence>
<dbReference type="AlphaFoldDB" id="A0A1C0AAM7"/>
<dbReference type="FunFam" id="3.40.50.300:FF:001389">
    <property type="entry name" value="ATP-dependent DNA helicase RecQ"/>
    <property type="match status" value="1"/>
</dbReference>
<dbReference type="GO" id="GO:0016787">
    <property type="term" value="F:hydrolase activity"/>
    <property type="evidence" value="ECO:0007669"/>
    <property type="project" value="UniProtKB-KW"/>
</dbReference>
<dbReference type="Pfam" id="PF16124">
    <property type="entry name" value="RecQ_Zn_bind"/>
    <property type="match status" value="1"/>
</dbReference>
<dbReference type="SMART" id="SM00956">
    <property type="entry name" value="RQC"/>
    <property type="match status" value="1"/>
</dbReference>
<keyword evidence="20" id="KW-1185">Reference proteome</keyword>
<evidence type="ECO:0000256" key="3">
    <source>
        <dbReference type="ARBA" id="ARBA00005446"/>
    </source>
</evidence>
<dbReference type="Pfam" id="PF00570">
    <property type="entry name" value="HRDC"/>
    <property type="match status" value="1"/>
</dbReference>
<keyword evidence="6" id="KW-0378">Hydrolase</keyword>
<dbReference type="InterPro" id="IPR036388">
    <property type="entry name" value="WH-like_DNA-bd_sf"/>
</dbReference>
<keyword evidence="5" id="KW-0547">Nucleotide-binding</keyword>
<dbReference type="GO" id="GO:0009378">
    <property type="term" value="F:four-way junction helicase activity"/>
    <property type="evidence" value="ECO:0007669"/>
    <property type="project" value="TreeGrafter"/>
</dbReference>
<proteinExistence type="inferred from homology"/>
<dbReference type="RefSeq" id="WP_068717130.1">
    <property type="nucleotide sequence ID" value="NZ_LWDV01000008.1"/>
</dbReference>
<comment type="similarity">
    <text evidence="3">Belongs to the helicase family. RecQ subfamily.</text>
</comment>
<feature type="domain" description="HRDC" evidence="16">
    <location>
        <begin position="607"/>
        <end position="687"/>
    </location>
</feature>
<evidence type="ECO:0000256" key="2">
    <source>
        <dbReference type="ARBA" id="ARBA00001947"/>
    </source>
</evidence>
<protein>
    <recommendedName>
        <fullName evidence="13">ATP-dependent DNA helicase RecQ</fullName>
        <ecNumber evidence="12">5.6.2.4</ecNumber>
    </recommendedName>
    <alternativeName>
        <fullName evidence="14">DNA 3'-5' helicase RecQ</fullName>
    </alternativeName>
</protein>
<evidence type="ECO:0000256" key="6">
    <source>
        <dbReference type="ARBA" id="ARBA00022801"/>
    </source>
</evidence>
<dbReference type="NCBIfam" id="TIGR00614">
    <property type="entry name" value="recQ_fam"/>
    <property type="match status" value="1"/>
</dbReference>
<reference evidence="19 20" key="2">
    <citation type="submission" date="2016-08" db="EMBL/GenBank/DDBJ databases">
        <title>Orenia metallireducens sp. nov. strain Z6, a Novel Metal-reducing Firmicute from the Deep Subsurface.</title>
        <authorList>
            <person name="Maxim B.I."/>
            <person name="Kenneth K."/>
            <person name="Flynn T.M."/>
            <person name="Oloughlin E.J."/>
            <person name="Locke R.A."/>
            <person name="Weber J.R."/>
            <person name="Egan S.M."/>
            <person name="Mackie R.I."/>
            <person name="Cann I.K."/>
        </authorList>
    </citation>
    <scope>NUCLEOTIDE SEQUENCE [LARGE SCALE GENOMIC DNA]</scope>
    <source>
        <strain evidence="19 20">Z6</strain>
    </source>
</reference>
<keyword evidence="15" id="KW-0175">Coiled coil</keyword>
<reference evidence="20" key="1">
    <citation type="submission" date="2016-07" db="EMBL/GenBank/DDBJ databases">
        <authorList>
            <person name="Florea S."/>
            <person name="Webb J.S."/>
            <person name="Jaromczyk J."/>
            <person name="Schardl C.L."/>
        </authorList>
    </citation>
    <scope>NUCLEOTIDE SEQUENCE [LARGE SCALE GENOMIC DNA]</scope>
    <source>
        <strain evidence="20">Z6</strain>
    </source>
</reference>
<evidence type="ECO:0000256" key="11">
    <source>
        <dbReference type="ARBA" id="ARBA00034617"/>
    </source>
</evidence>
<feature type="domain" description="Helicase ATP-binding" evidence="17">
    <location>
        <begin position="28"/>
        <end position="196"/>
    </location>
</feature>
<gene>
    <name evidence="19" type="ORF">U472_07750</name>
</gene>
<feature type="coiled-coil region" evidence="15">
    <location>
        <begin position="204"/>
        <end position="231"/>
    </location>
</feature>
<dbReference type="InterPro" id="IPR001650">
    <property type="entry name" value="Helicase_C-like"/>
</dbReference>
<dbReference type="InterPro" id="IPR004589">
    <property type="entry name" value="DNA_helicase_ATP-dep_RecQ"/>
</dbReference>
<dbReference type="GO" id="GO:0005694">
    <property type="term" value="C:chromosome"/>
    <property type="evidence" value="ECO:0007669"/>
    <property type="project" value="TreeGrafter"/>
</dbReference>
<dbReference type="SMART" id="SM00490">
    <property type="entry name" value="HELICc"/>
    <property type="match status" value="1"/>
</dbReference>
<dbReference type="Proteomes" id="UP000093514">
    <property type="component" value="Unassembled WGS sequence"/>
</dbReference>
<dbReference type="OrthoDB" id="9763310at2"/>
<dbReference type="CDD" id="cd17920">
    <property type="entry name" value="DEXHc_RecQ"/>
    <property type="match status" value="1"/>
</dbReference>
<dbReference type="PROSITE" id="PS51192">
    <property type="entry name" value="HELICASE_ATP_BIND_1"/>
    <property type="match status" value="1"/>
</dbReference>
<dbReference type="GO" id="GO:0005524">
    <property type="term" value="F:ATP binding"/>
    <property type="evidence" value="ECO:0007669"/>
    <property type="project" value="UniProtKB-KW"/>
</dbReference>
<dbReference type="GO" id="GO:0006260">
    <property type="term" value="P:DNA replication"/>
    <property type="evidence" value="ECO:0007669"/>
    <property type="project" value="InterPro"/>
</dbReference>
<dbReference type="Gene3D" id="1.10.10.1390">
    <property type="entry name" value="ATP-dependent DNA helicase RecQ"/>
    <property type="match status" value="1"/>
</dbReference>
<dbReference type="SMART" id="SM00341">
    <property type="entry name" value="HRDC"/>
    <property type="match status" value="1"/>
</dbReference>
<evidence type="ECO:0000313" key="20">
    <source>
        <dbReference type="Proteomes" id="UP000093514"/>
    </source>
</evidence>
<dbReference type="Gene3D" id="1.10.10.10">
    <property type="entry name" value="Winged helix-like DNA-binding domain superfamily/Winged helix DNA-binding domain"/>
    <property type="match status" value="1"/>
</dbReference>
<comment type="cofactor">
    <cofactor evidence="1">
        <name>Mg(2+)</name>
        <dbReference type="ChEBI" id="CHEBI:18420"/>
    </cofactor>
</comment>
<dbReference type="InterPro" id="IPR036390">
    <property type="entry name" value="WH_DNA-bd_sf"/>
</dbReference>
<evidence type="ECO:0000313" key="19">
    <source>
        <dbReference type="EMBL" id="OCL27344.1"/>
    </source>
</evidence>
<keyword evidence="9" id="KW-0238">DNA-binding</keyword>
<dbReference type="InterPro" id="IPR044876">
    <property type="entry name" value="HRDC_dom_sf"/>
</dbReference>
<dbReference type="Pfam" id="PF09382">
    <property type="entry name" value="RQC"/>
    <property type="match status" value="1"/>
</dbReference>
<dbReference type="Gene3D" id="1.10.150.80">
    <property type="entry name" value="HRDC domain"/>
    <property type="match status" value="1"/>
</dbReference>
<keyword evidence="10" id="KW-0413">Isomerase</keyword>
<dbReference type="InterPro" id="IPR014001">
    <property type="entry name" value="Helicase_ATP-bd"/>
</dbReference>
<dbReference type="InterPro" id="IPR032284">
    <property type="entry name" value="RecQ_Zn-bd"/>
</dbReference>
<feature type="domain" description="Helicase C-terminal" evidence="18">
    <location>
        <begin position="213"/>
        <end position="380"/>
    </location>
</feature>
<dbReference type="PANTHER" id="PTHR13710:SF105">
    <property type="entry name" value="ATP-DEPENDENT DNA HELICASE Q1"/>
    <property type="match status" value="1"/>
</dbReference>
<dbReference type="SMART" id="SM00487">
    <property type="entry name" value="DEXDc"/>
    <property type="match status" value="1"/>
</dbReference>
<dbReference type="SUPFAM" id="SSF46785">
    <property type="entry name" value="Winged helix' DNA-binding domain"/>
    <property type="match status" value="1"/>
</dbReference>
<accession>A0A1C0AAM7</accession>
<dbReference type="GO" id="GO:0046872">
    <property type="term" value="F:metal ion binding"/>
    <property type="evidence" value="ECO:0007669"/>
    <property type="project" value="UniProtKB-KW"/>
</dbReference>
<dbReference type="Pfam" id="PF00270">
    <property type="entry name" value="DEAD"/>
    <property type="match status" value="1"/>
</dbReference>
<dbReference type="InterPro" id="IPR011545">
    <property type="entry name" value="DEAD/DEAH_box_helicase_dom"/>
</dbReference>
<dbReference type="InterPro" id="IPR010997">
    <property type="entry name" value="HRDC-like_sf"/>
</dbReference>
<evidence type="ECO:0000256" key="13">
    <source>
        <dbReference type="ARBA" id="ARBA00044535"/>
    </source>
</evidence>
<keyword evidence="8" id="KW-0067">ATP-binding</keyword>
<dbReference type="PROSITE" id="PS51194">
    <property type="entry name" value="HELICASE_CTER"/>
    <property type="match status" value="1"/>
</dbReference>
<dbReference type="EMBL" id="LWDV01000008">
    <property type="protein sequence ID" value="OCL27344.1"/>
    <property type="molecule type" value="Genomic_DNA"/>
</dbReference>
<keyword evidence="7" id="KW-0347">Helicase</keyword>
<name>A0A1C0AAM7_9FIRM</name>
<evidence type="ECO:0000256" key="10">
    <source>
        <dbReference type="ARBA" id="ARBA00023235"/>
    </source>
</evidence>
<evidence type="ECO:0000259" key="16">
    <source>
        <dbReference type="PROSITE" id="PS50967"/>
    </source>
</evidence>
<evidence type="ECO:0000256" key="5">
    <source>
        <dbReference type="ARBA" id="ARBA00022741"/>
    </source>
</evidence>
<dbReference type="GO" id="GO:0043138">
    <property type="term" value="F:3'-5' DNA helicase activity"/>
    <property type="evidence" value="ECO:0007669"/>
    <property type="project" value="UniProtKB-EC"/>
</dbReference>
<comment type="cofactor">
    <cofactor evidence="2">
        <name>Zn(2+)</name>
        <dbReference type="ChEBI" id="CHEBI:29105"/>
    </cofactor>
</comment>
<dbReference type="PROSITE" id="PS50967">
    <property type="entry name" value="HRDC"/>
    <property type="match status" value="1"/>
</dbReference>
<dbReference type="InterPro" id="IPR002121">
    <property type="entry name" value="HRDC_dom"/>
</dbReference>
<sequence length="797" mass="92140">MVLPKILYQNLKRYFGYNDFRPRQKEVLRYLFAGNDLVAILPTGSGKSLCYQLPATCLSGLVVVVSPLISLMKDQVDSLRSRGIRATYINSSLNWSEQQRRLKGIIQGDYNIIYIAPERFESNVFLDRLTQVKVALFAIDEAHCISEWGHDFRPSYLKLAQVRKKLGNPRLIALTATATPEVRKDIIKGLGLRDFKLLIKGFERRNLYLEVKQVENELVKKEELLRILTYNPLPAIVYVGTRNRVEEIIAFLEDKFSVIGYHGGMKSHERRRSQELFMAGSYDIVIATNAFGMGVDKSDVRLVVHYELPGTLEAYYQEIGRAGRDGFASKCILLYQEEDSDLREFFIDNDYPQKDIVEEVYSFFLAQNQQEVEVNFNQLYLQLRNLPSKLALDATLRLLRKEGYLKRISSKDQEITYQILEQVEPKQLEIDYLQLQYLKKNKYQKLSELKGYIGTKECRHQYILNYFGDEEALNYCPGCDNCDEVRQTRVITKELGILVQKILSCVIKLGGRFGVTTIAKVLTGSKSKKLLGRGLDKVSTYGIVNDFSYEDIISIIEELIEARYLKRDMGRYPTVQITKAGYKILHQPYNLDWNLVREEKEINNLANQARLELLNKLKDLRTRLSKEFNQAPFIIAHDKTLEELVRRLPKNREEMLKVRGFGEVTYRRYGESFLKVIQEFLQVEPELDRIETPICLDGTYEETFNLYKCGLPLEDISKERGLAVGTIVDHLSKLIESGVEIDTRRFISASELEEIRAAIAKVGYQTLKEIKELVNDEIDYNKIKLVVAGYKKEFMPN</sequence>
<comment type="catalytic activity">
    <reaction evidence="11">
        <text>Couples ATP hydrolysis with the unwinding of duplex DNA by translocating in the 3'-5' direction.</text>
        <dbReference type="EC" id="5.6.2.4"/>
    </reaction>
</comment>
<dbReference type="GO" id="GO:0005737">
    <property type="term" value="C:cytoplasm"/>
    <property type="evidence" value="ECO:0007669"/>
    <property type="project" value="TreeGrafter"/>
</dbReference>
<keyword evidence="4" id="KW-0479">Metal-binding</keyword>
<dbReference type="GO" id="GO:0003677">
    <property type="term" value="F:DNA binding"/>
    <property type="evidence" value="ECO:0007669"/>
    <property type="project" value="UniProtKB-KW"/>
</dbReference>
<dbReference type="GO" id="GO:0006281">
    <property type="term" value="P:DNA repair"/>
    <property type="evidence" value="ECO:0007669"/>
    <property type="project" value="InterPro"/>
</dbReference>
<dbReference type="SUPFAM" id="SSF47819">
    <property type="entry name" value="HRDC-like"/>
    <property type="match status" value="1"/>
</dbReference>
<evidence type="ECO:0000256" key="1">
    <source>
        <dbReference type="ARBA" id="ARBA00001946"/>
    </source>
</evidence>
<dbReference type="InterPro" id="IPR027417">
    <property type="entry name" value="P-loop_NTPase"/>
</dbReference>
<evidence type="ECO:0000259" key="17">
    <source>
        <dbReference type="PROSITE" id="PS51192"/>
    </source>
</evidence>
<evidence type="ECO:0000256" key="14">
    <source>
        <dbReference type="ARBA" id="ARBA00044550"/>
    </source>
</evidence>
<evidence type="ECO:0000256" key="9">
    <source>
        <dbReference type="ARBA" id="ARBA00023125"/>
    </source>
</evidence>
<dbReference type="Gene3D" id="3.40.50.300">
    <property type="entry name" value="P-loop containing nucleotide triphosphate hydrolases"/>
    <property type="match status" value="2"/>
</dbReference>
<comment type="caution">
    <text evidence="19">The sequence shown here is derived from an EMBL/GenBank/DDBJ whole genome shotgun (WGS) entry which is preliminary data.</text>
</comment>
<dbReference type="GO" id="GO:0006310">
    <property type="term" value="P:DNA recombination"/>
    <property type="evidence" value="ECO:0007669"/>
    <property type="project" value="InterPro"/>
</dbReference>
<dbReference type="Pfam" id="PF00271">
    <property type="entry name" value="Helicase_C"/>
    <property type="match status" value="1"/>
</dbReference>
<evidence type="ECO:0000256" key="7">
    <source>
        <dbReference type="ARBA" id="ARBA00022806"/>
    </source>
</evidence>
<evidence type="ECO:0000256" key="4">
    <source>
        <dbReference type="ARBA" id="ARBA00022723"/>
    </source>
</evidence>
<dbReference type="Pfam" id="PF14493">
    <property type="entry name" value="HTH_40"/>
    <property type="match status" value="1"/>
</dbReference>
<dbReference type="InterPro" id="IPR029491">
    <property type="entry name" value="Helicase_HTH"/>
</dbReference>
<organism evidence="19 20">
    <name type="scientific">Orenia metallireducens</name>
    <dbReference type="NCBI Taxonomy" id="1413210"/>
    <lineage>
        <taxon>Bacteria</taxon>
        <taxon>Bacillati</taxon>
        <taxon>Bacillota</taxon>
        <taxon>Clostridia</taxon>
        <taxon>Halanaerobiales</taxon>
        <taxon>Halobacteroidaceae</taxon>
        <taxon>Orenia</taxon>
    </lineage>
</organism>
<dbReference type="SUPFAM" id="SSF52540">
    <property type="entry name" value="P-loop containing nucleoside triphosphate hydrolases"/>
    <property type="match status" value="1"/>
</dbReference>